<gene>
    <name evidence="1" type="ORF">CEXT_37561</name>
</gene>
<accession>A0AAV4WBV5</accession>
<comment type="caution">
    <text evidence="1">The sequence shown here is derived from an EMBL/GenBank/DDBJ whole genome shotgun (WGS) entry which is preliminary data.</text>
</comment>
<sequence length="100" mass="11273">MQKLPEALKMPFIQSLYTCHAAPSEWKTAGVHLNSPINRIRCIRGSRLFRRVGFAGNRQDQHSNLTGFGFFLYWPSRKSNHLGRCFFPGSAWASGGDSNS</sequence>
<organism evidence="1 2">
    <name type="scientific">Caerostris extrusa</name>
    <name type="common">Bark spider</name>
    <name type="synonym">Caerostris bankana</name>
    <dbReference type="NCBI Taxonomy" id="172846"/>
    <lineage>
        <taxon>Eukaryota</taxon>
        <taxon>Metazoa</taxon>
        <taxon>Ecdysozoa</taxon>
        <taxon>Arthropoda</taxon>
        <taxon>Chelicerata</taxon>
        <taxon>Arachnida</taxon>
        <taxon>Araneae</taxon>
        <taxon>Araneomorphae</taxon>
        <taxon>Entelegynae</taxon>
        <taxon>Araneoidea</taxon>
        <taxon>Araneidae</taxon>
        <taxon>Caerostris</taxon>
    </lineage>
</organism>
<name>A0AAV4WBV5_CAEEX</name>
<protein>
    <submittedName>
        <fullName evidence="1">Uncharacterized protein</fullName>
    </submittedName>
</protein>
<evidence type="ECO:0000313" key="1">
    <source>
        <dbReference type="EMBL" id="GIY80102.1"/>
    </source>
</evidence>
<dbReference type="EMBL" id="BPLR01015965">
    <property type="protein sequence ID" value="GIY80102.1"/>
    <property type="molecule type" value="Genomic_DNA"/>
</dbReference>
<dbReference type="AlphaFoldDB" id="A0AAV4WBV5"/>
<proteinExistence type="predicted"/>
<dbReference type="Proteomes" id="UP001054945">
    <property type="component" value="Unassembled WGS sequence"/>
</dbReference>
<reference evidence="1 2" key="1">
    <citation type="submission" date="2021-06" db="EMBL/GenBank/DDBJ databases">
        <title>Caerostris extrusa draft genome.</title>
        <authorList>
            <person name="Kono N."/>
            <person name="Arakawa K."/>
        </authorList>
    </citation>
    <scope>NUCLEOTIDE SEQUENCE [LARGE SCALE GENOMIC DNA]</scope>
</reference>
<keyword evidence="2" id="KW-1185">Reference proteome</keyword>
<evidence type="ECO:0000313" key="2">
    <source>
        <dbReference type="Proteomes" id="UP001054945"/>
    </source>
</evidence>